<feature type="transmembrane region" description="Helical" evidence="6">
    <location>
        <begin position="564"/>
        <end position="586"/>
    </location>
</feature>
<keyword evidence="2 6" id="KW-0812">Transmembrane</keyword>
<dbReference type="OrthoDB" id="409173at2759"/>
<dbReference type="AlphaFoldDB" id="K1WHS0"/>
<sequence length="593" mass="64166">MVTLSKVKEVLKRHANFIGPGLVSSIAYIDPGNWATDLEAGANYGYTVVLQTLSVRLGAVTSNSLPKETRKLFLHWEAEYPKYRKLFRAGLWTLWALAEIAIIATDLAELLGSAIALNLLFPKLPLYAGVLITAADVMVILVFFRSNKGRQGMMFFEIILVAMVLAVFVSFMILLNLVKPDWREVFLGLVPSSTLVKPGALYIGIATVMPHALFLGSHLASVDRLNMRPELPMRTRKPMNQRLPSILSSLKMRRRRPGNTSADNVELDNMERTLAAEPVCGSIAEPSTPVTPVTEVPKKDDDRDDDDAEYQLALKQYEADVRTFDRIRWVTLHVNHATVDTIYSLLGFALTINSAILTLAGAIFYYGTSGVSADDADLVGAHNLIRDYVGNGGAIIFALALLCAGQSASITATLAGQVVSEGFLQWNINPMLRRVITRLIGVIPAAVVASAVGMKGLNTMLVASQVALCIVLPTVTVPLVYLCSRKSVMRVEGPVQELPSSRPPSPSGSAVSAPARQRQLSSLGRSTAPESECRPSTLAGSVQSAPAAPAPLGLRRVKHFVSPWWMTAIGWLLCAIVILANGYVIVELALGNG</sequence>
<evidence type="ECO:0000313" key="7">
    <source>
        <dbReference type="EMBL" id="EKD01004.1"/>
    </source>
</evidence>
<dbReference type="GO" id="GO:0034755">
    <property type="term" value="P:iron ion transmembrane transport"/>
    <property type="evidence" value="ECO:0007669"/>
    <property type="project" value="TreeGrafter"/>
</dbReference>
<dbReference type="GO" id="GO:0030026">
    <property type="term" value="P:intracellular manganese ion homeostasis"/>
    <property type="evidence" value="ECO:0007669"/>
    <property type="project" value="TreeGrafter"/>
</dbReference>
<dbReference type="HOGENOM" id="CLU_020088_4_2_1"/>
<dbReference type="GO" id="GO:0015086">
    <property type="term" value="F:cadmium ion transmembrane transporter activity"/>
    <property type="evidence" value="ECO:0007669"/>
    <property type="project" value="TreeGrafter"/>
</dbReference>
<dbReference type="GO" id="GO:0005384">
    <property type="term" value="F:manganese ion transmembrane transporter activity"/>
    <property type="evidence" value="ECO:0007669"/>
    <property type="project" value="TreeGrafter"/>
</dbReference>
<dbReference type="EMBL" id="AMBO01000328">
    <property type="protein sequence ID" value="EKD01004.1"/>
    <property type="molecule type" value="Genomic_DNA"/>
</dbReference>
<evidence type="ECO:0000256" key="1">
    <source>
        <dbReference type="ARBA" id="ARBA00004141"/>
    </source>
</evidence>
<feature type="region of interest" description="Disordered" evidence="5">
    <location>
        <begin position="281"/>
        <end position="305"/>
    </location>
</feature>
<comment type="caution">
    <text evidence="7">The sequence shown here is derived from an EMBL/GenBank/DDBJ whole genome shotgun (WGS) entry which is preliminary data.</text>
</comment>
<dbReference type="InterPro" id="IPR001046">
    <property type="entry name" value="NRAMP_fam"/>
</dbReference>
<evidence type="ECO:0000256" key="4">
    <source>
        <dbReference type="ARBA" id="ARBA00023136"/>
    </source>
</evidence>
<feature type="compositionally biased region" description="Polar residues" evidence="5">
    <location>
        <begin position="518"/>
        <end position="529"/>
    </location>
</feature>
<dbReference type="eggNOG" id="KOG1291">
    <property type="taxonomic scope" value="Eukaryota"/>
</dbReference>
<dbReference type="GO" id="GO:0005886">
    <property type="term" value="C:plasma membrane"/>
    <property type="evidence" value="ECO:0007669"/>
    <property type="project" value="TreeGrafter"/>
</dbReference>
<evidence type="ECO:0008006" key="9">
    <source>
        <dbReference type="Google" id="ProtNLM"/>
    </source>
</evidence>
<dbReference type="Pfam" id="PF01566">
    <property type="entry name" value="Nramp"/>
    <property type="match status" value="2"/>
</dbReference>
<dbReference type="Proteomes" id="UP000006757">
    <property type="component" value="Unassembled WGS sequence"/>
</dbReference>
<feature type="transmembrane region" description="Helical" evidence="6">
    <location>
        <begin position="156"/>
        <end position="179"/>
    </location>
</feature>
<gene>
    <name evidence="7" type="ORF">A1Q2_04691</name>
</gene>
<reference evidence="7 8" key="1">
    <citation type="journal article" date="2012" name="Eukaryot. Cell">
        <title>Genome sequence of the Trichosporon asahii environmental strain CBS 8904.</title>
        <authorList>
            <person name="Yang R.Y."/>
            <person name="Li H.T."/>
            <person name="Zhu H."/>
            <person name="Zhou G.P."/>
            <person name="Wang M."/>
            <person name="Wang L."/>
        </authorList>
    </citation>
    <scope>NUCLEOTIDE SEQUENCE [LARGE SCALE GENOMIC DNA]</scope>
    <source>
        <strain evidence="7 8">CBS 8904</strain>
    </source>
</reference>
<proteinExistence type="predicted"/>
<keyword evidence="4 6" id="KW-0472">Membrane</keyword>
<dbReference type="PANTHER" id="PTHR11706:SF101">
    <property type="entry name" value="MANGANESE TRANSPORTER SMF1"/>
    <property type="match status" value="1"/>
</dbReference>
<feature type="transmembrane region" description="Helical" evidence="6">
    <location>
        <begin position="124"/>
        <end position="144"/>
    </location>
</feature>
<dbReference type="PRINTS" id="PR00447">
    <property type="entry name" value="NATRESASSCMP"/>
</dbReference>
<evidence type="ECO:0000256" key="5">
    <source>
        <dbReference type="SAM" id="MobiDB-lite"/>
    </source>
</evidence>
<dbReference type="OMA" id="YEYYPRT"/>
<feature type="region of interest" description="Disordered" evidence="5">
    <location>
        <begin position="494"/>
        <end position="542"/>
    </location>
</feature>
<feature type="transmembrane region" description="Helical" evidence="6">
    <location>
        <begin position="388"/>
        <end position="414"/>
    </location>
</feature>
<feature type="transmembrane region" description="Helical" evidence="6">
    <location>
        <begin position="345"/>
        <end position="368"/>
    </location>
</feature>
<protein>
    <recommendedName>
        <fullName evidence="9">Metal iron transporter</fullName>
    </recommendedName>
</protein>
<dbReference type="STRING" id="1220162.K1WHS0"/>
<feature type="transmembrane region" description="Helical" evidence="6">
    <location>
        <begin position="435"/>
        <end position="454"/>
    </location>
</feature>
<dbReference type="FunCoup" id="K1WHS0">
    <property type="interactions" value="123"/>
</dbReference>
<comment type="subcellular location">
    <subcellularLocation>
        <location evidence="1">Membrane</location>
        <topology evidence="1">Multi-pass membrane protein</topology>
    </subcellularLocation>
</comment>
<dbReference type="InParanoid" id="K1WHS0"/>
<feature type="transmembrane region" description="Helical" evidence="6">
    <location>
        <begin position="460"/>
        <end position="482"/>
    </location>
</feature>
<keyword evidence="8" id="KW-1185">Reference proteome</keyword>
<evidence type="ECO:0000256" key="3">
    <source>
        <dbReference type="ARBA" id="ARBA00022989"/>
    </source>
</evidence>
<evidence type="ECO:0000313" key="8">
    <source>
        <dbReference type="Proteomes" id="UP000006757"/>
    </source>
</evidence>
<name>K1WHS0_TRIAC</name>
<organism evidence="7 8">
    <name type="scientific">Trichosporon asahii var. asahii (strain CBS 8904)</name>
    <name type="common">Yeast</name>
    <dbReference type="NCBI Taxonomy" id="1220162"/>
    <lineage>
        <taxon>Eukaryota</taxon>
        <taxon>Fungi</taxon>
        <taxon>Dikarya</taxon>
        <taxon>Basidiomycota</taxon>
        <taxon>Agaricomycotina</taxon>
        <taxon>Tremellomycetes</taxon>
        <taxon>Trichosporonales</taxon>
        <taxon>Trichosporonaceae</taxon>
        <taxon>Trichosporon</taxon>
    </lineage>
</organism>
<keyword evidence="3 6" id="KW-1133">Transmembrane helix</keyword>
<dbReference type="NCBIfam" id="NF037982">
    <property type="entry name" value="Nramp_1"/>
    <property type="match status" value="1"/>
</dbReference>
<dbReference type="PANTHER" id="PTHR11706">
    <property type="entry name" value="SOLUTE CARRIER PROTEIN FAMILY 11 MEMBER"/>
    <property type="match status" value="1"/>
</dbReference>
<evidence type="ECO:0000256" key="2">
    <source>
        <dbReference type="ARBA" id="ARBA00022692"/>
    </source>
</evidence>
<evidence type="ECO:0000256" key="6">
    <source>
        <dbReference type="SAM" id="Phobius"/>
    </source>
</evidence>
<feature type="transmembrane region" description="Helical" evidence="6">
    <location>
        <begin position="199"/>
        <end position="220"/>
    </location>
</feature>
<feature type="transmembrane region" description="Helical" evidence="6">
    <location>
        <begin position="86"/>
        <end position="104"/>
    </location>
</feature>
<accession>K1WHS0</accession>